<gene>
    <name evidence="2" type="ORF">F511_36771</name>
</gene>
<dbReference type="Proteomes" id="UP000250235">
    <property type="component" value="Unassembled WGS sequence"/>
</dbReference>
<evidence type="ECO:0000256" key="1">
    <source>
        <dbReference type="SAM" id="MobiDB-lite"/>
    </source>
</evidence>
<evidence type="ECO:0000313" key="2">
    <source>
        <dbReference type="EMBL" id="KZV26453.1"/>
    </source>
</evidence>
<proteinExistence type="predicted"/>
<protein>
    <recommendedName>
        <fullName evidence="4">Spindle pole body component 110-like</fullName>
    </recommendedName>
</protein>
<dbReference type="AlphaFoldDB" id="A0A2Z7AYB3"/>
<keyword evidence="3" id="KW-1185">Reference proteome</keyword>
<evidence type="ECO:0000313" key="3">
    <source>
        <dbReference type="Proteomes" id="UP000250235"/>
    </source>
</evidence>
<reference evidence="2 3" key="1">
    <citation type="journal article" date="2015" name="Proc. Natl. Acad. Sci. U.S.A.">
        <title>The resurrection genome of Boea hygrometrica: A blueprint for survival of dehydration.</title>
        <authorList>
            <person name="Xiao L."/>
            <person name="Yang G."/>
            <person name="Zhang L."/>
            <person name="Yang X."/>
            <person name="Zhao S."/>
            <person name="Ji Z."/>
            <person name="Zhou Q."/>
            <person name="Hu M."/>
            <person name="Wang Y."/>
            <person name="Chen M."/>
            <person name="Xu Y."/>
            <person name="Jin H."/>
            <person name="Xiao X."/>
            <person name="Hu G."/>
            <person name="Bao F."/>
            <person name="Hu Y."/>
            <person name="Wan P."/>
            <person name="Li L."/>
            <person name="Deng X."/>
            <person name="Kuang T."/>
            <person name="Xiang C."/>
            <person name="Zhu J.K."/>
            <person name="Oliver M.J."/>
            <person name="He Y."/>
        </authorList>
    </citation>
    <scope>NUCLEOTIDE SEQUENCE [LARGE SCALE GENOMIC DNA]</scope>
    <source>
        <strain evidence="3">cv. XS01</strain>
    </source>
</reference>
<accession>A0A2Z7AYB3</accession>
<feature type="compositionally biased region" description="Basic and acidic residues" evidence="1">
    <location>
        <begin position="13"/>
        <end position="23"/>
    </location>
</feature>
<feature type="region of interest" description="Disordered" evidence="1">
    <location>
        <begin position="77"/>
        <end position="109"/>
    </location>
</feature>
<feature type="region of interest" description="Disordered" evidence="1">
    <location>
        <begin position="1"/>
        <end position="23"/>
    </location>
</feature>
<evidence type="ECO:0008006" key="4">
    <source>
        <dbReference type="Google" id="ProtNLM"/>
    </source>
</evidence>
<dbReference type="EMBL" id="KV011238">
    <property type="protein sequence ID" value="KZV26453.1"/>
    <property type="molecule type" value="Genomic_DNA"/>
</dbReference>
<feature type="compositionally biased region" description="Polar residues" evidence="1">
    <location>
        <begin position="99"/>
        <end position="108"/>
    </location>
</feature>
<organism evidence="2 3">
    <name type="scientific">Dorcoceras hygrometricum</name>
    <dbReference type="NCBI Taxonomy" id="472368"/>
    <lineage>
        <taxon>Eukaryota</taxon>
        <taxon>Viridiplantae</taxon>
        <taxon>Streptophyta</taxon>
        <taxon>Embryophyta</taxon>
        <taxon>Tracheophyta</taxon>
        <taxon>Spermatophyta</taxon>
        <taxon>Magnoliopsida</taxon>
        <taxon>eudicotyledons</taxon>
        <taxon>Gunneridae</taxon>
        <taxon>Pentapetalae</taxon>
        <taxon>asterids</taxon>
        <taxon>lamiids</taxon>
        <taxon>Lamiales</taxon>
        <taxon>Gesneriaceae</taxon>
        <taxon>Didymocarpoideae</taxon>
        <taxon>Trichosporeae</taxon>
        <taxon>Loxocarpinae</taxon>
        <taxon>Dorcoceras</taxon>
    </lineage>
</organism>
<name>A0A2Z7AYB3_9LAMI</name>
<sequence length="150" mass="16815">MVHEYNKLSQSFEEVKAEKESHATKVELVSSSKMQTALSKLSTENDELRIRSQDMLNENQRLADIISSWTKSSTSLQKLQGAMKPSGDKSGLGYGIDESSMTETSTHPNLDRTKLHTMSFVKSCTGVRPDEIKQRLNTQLTTIYRSIKSG</sequence>